<evidence type="ECO:0000259" key="18">
    <source>
        <dbReference type="PROSITE" id="PS50215"/>
    </source>
</evidence>
<dbReference type="FunFam" id="2.20.100.10:FF:000005">
    <property type="entry name" value="ADAM metallopeptidase with thrombospondin type 1 motif 9"/>
    <property type="match status" value="1"/>
</dbReference>
<dbReference type="Pfam" id="PF01421">
    <property type="entry name" value="Reprolysin"/>
    <property type="match status" value="1"/>
</dbReference>
<evidence type="ECO:0000256" key="11">
    <source>
        <dbReference type="ARBA" id="ARBA00023049"/>
    </source>
</evidence>
<feature type="binding site" evidence="15">
    <location>
        <position position="300"/>
    </location>
    <ligand>
        <name>Ca(2+)</name>
        <dbReference type="ChEBI" id="CHEBI:29108"/>
        <label>1</label>
    </ligand>
</feature>
<evidence type="ECO:0000313" key="20">
    <source>
        <dbReference type="Proteomes" id="UP000018467"/>
    </source>
</evidence>
<evidence type="ECO:0000256" key="4">
    <source>
        <dbReference type="ARBA" id="ARBA00022670"/>
    </source>
</evidence>
<reference evidence="19" key="4">
    <citation type="submission" date="2025-09" db="UniProtKB">
        <authorList>
            <consortium name="Ensembl"/>
        </authorList>
    </citation>
    <scope>IDENTIFICATION</scope>
</reference>
<feature type="domain" description="Peptidase M12B" evidence="18">
    <location>
        <begin position="207"/>
        <end position="416"/>
    </location>
</feature>
<name>A0A3B1J385_ASTMX</name>
<dbReference type="PROSITE" id="PS50092">
    <property type="entry name" value="TSP1"/>
    <property type="match status" value="3"/>
</dbReference>
<keyword evidence="3" id="KW-0272">Extracellular matrix</keyword>
<evidence type="ECO:0000256" key="15">
    <source>
        <dbReference type="PIRSR" id="PIRSR613273-2"/>
    </source>
</evidence>
<feature type="binding site" evidence="15">
    <location>
        <position position="210"/>
    </location>
    <ligand>
        <name>Ca(2+)</name>
        <dbReference type="ChEBI" id="CHEBI:29108"/>
        <label>2</label>
    </ligand>
</feature>
<dbReference type="Pfam" id="PF19236">
    <property type="entry name" value="ADAMTS_CR_3"/>
    <property type="match status" value="1"/>
</dbReference>
<dbReference type="InterPro" id="IPR002870">
    <property type="entry name" value="Peptidase_M12B_N"/>
</dbReference>
<dbReference type="Pfam" id="PF01562">
    <property type="entry name" value="Pep_M12B_propep"/>
    <property type="match status" value="1"/>
</dbReference>
<keyword evidence="4" id="KW-0645">Protease</keyword>
<dbReference type="Gene3D" id="3.40.390.10">
    <property type="entry name" value="Collagenase (Catalytic Domain)"/>
    <property type="match status" value="1"/>
</dbReference>
<dbReference type="OrthoDB" id="5948003at2759"/>
<evidence type="ECO:0000256" key="7">
    <source>
        <dbReference type="ARBA" id="ARBA00022729"/>
    </source>
</evidence>
<dbReference type="Gene3D" id="2.20.100.10">
    <property type="entry name" value="Thrombospondin type-1 (TSP1) repeat"/>
    <property type="match status" value="3"/>
</dbReference>
<dbReference type="Pfam" id="PF00090">
    <property type="entry name" value="TSP_1"/>
    <property type="match status" value="1"/>
</dbReference>
<dbReference type="InterPro" id="IPR041645">
    <property type="entry name" value="ADAMTS_CR_2"/>
</dbReference>
<protein>
    <submittedName>
        <fullName evidence="19">ADAM metallopeptidase with thrombospondin type 1 motif 20</fullName>
    </submittedName>
</protein>
<dbReference type="PROSITE" id="PS50215">
    <property type="entry name" value="ADAM_MEPRO"/>
    <property type="match status" value="1"/>
</dbReference>
<comment type="subcellular location">
    <subcellularLocation>
        <location evidence="1">Secreted</location>
        <location evidence="1">Extracellular space</location>
        <location evidence="1">Extracellular matrix</location>
    </subcellularLocation>
</comment>
<reference evidence="20" key="1">
    <citation type="submission" date="2013-03" db="EMBL/GenBank/DDBJ databases">
        <authorList>
            <person name="Jeffery W."/>
            <person name="Warren W."/>
            <person name="Wilson R.K."/>
        </authorList>
    </citation>
    <scope>NUCLEOTIDE SEQUENCE</scope>
    <source>
        <strain evidence="20">female</strain>
    </source>
</reference>
<keyword evidence="8" id="KW-0677">Repeat</keyword>
<keyword evidence="12 16" id="KW-1015">Disulfide bond</keyword>
<dbReference type="FunFam" id="3.40.390.10:FF:000001">
    <property type="entry name" value="A disintegrin and metalloproteinase with thrombospondin motifs 1"/>
    <property type="match status" value="1"/>
</dbReference>
<feature type="binding site" evidence="15">
    <location>
        <position position="414"/>
    </location>
    <ligand>
        <name>Ca(2+)</name>
        <dbReference type="ChEBI" id="CHEBI:29108"/>
        <label>1</label>
    </ligand>
</feature>
<evidence type="ECO:0000256" key="12">
    <source>
        <dbReference type="ARBA" id="ARBA00023157"/>
    </source>
</evidence>
<dbReference type="CDD" id="cd04273">
    <property type="entry name" value="ZnMc_ADAMTS_like"/>
    <property type="match status" value="1"/>
</dbReference>
<dbReference type="PANTHER" id="PTHR13723:SF165">
    <property type="entry name" value="A DISINTEGRIN AND METALLOPROTEINASE WITH THROMBOSPONDIN MOTIFS 20"/>
    <property type="match status" value="1"/>
</dbReference>
<feature type="disulfide bond" evidence="16">
    <location>
        <begin position="367"/>
        <end position="395"/>
    </location>
</feature>
<feature type="disulfide bond" evidence="16">
    <location>
        <begin position="438"/>
        <end position="460"/>
    </location>
</feature>
<keyword evidence="6 15" id="KW-0479">Metal-binding</keyword>
<keyword evidence="7" id="KW-0732">Signal</keyword>
<organism evidence="19 20">
    <name type="scientific">Astyanax mexicanus</name>
    <name type="common">Blind cave fish</name>
    <name type="synonym">Astyanax fasciatus mexicanus</name>
    <dbReference type="NCBI Taxonomy" id="7994"/>
    <lineage>
        <taxon>Eukaryota</taxon>
        <taxon>Metazoa</taxon>
        <taxon>Chordata</taxon>
        <taxon>Craniata</taxon>
        <taxon>Vertebrata</taxon>
        <taxon>Euteleostomi</taxon>
        <taxon>Actinopterygii</taxon>
        <taxon>Neopterygii</taxon>
        <taxon>Teleostei</taxon>
        <taxon>Ostariophysi</taxon>
        <taxon>Characiformes</taxon>
        <taxon>Characoidei</taxon>
        <taxon>Acestrorhamphidae</taxon>
        <taxon>Acestrorhamphinae</taxon>
        <taxon>Astyanax</taxon>
    </lineage>
</organism>
<dbReference type="AlphaFoldDB" id="A0A3B1J385"/>
<comment type="caution">
    <text evidence="17">Lacks conserved residue(s) required for the propagation of feature annotation.</text>
</comment>
<feature type="binding site" evidence="15 17">
    <location>
        <position position="355"/>
    </location>
    <ligand>
        <name>Zn(2+)</name>
        <dbReference type="ChEBI" id="CHEBI:29105"/>
        <note>catalytic</note>
    </ligand>
</feature>
<dbReference type="Ensembl" id="ENSAMXT00000055424.1">
    <property type="protein sequence ID" value="ENSAMXP00000036376.1"/>
    <property type="gene ID" value="ENSAMXG00000014651.2"/>
</dbReference>
<evidence type="ECO:0000256" key="1">
    <source>
        <dbReference type="ARBA" id="ARBA00004498"/>
    </source>
</evidence>
<keyword evidence="9" id="KW-0378">Hydrolase</keyword>
<dbReference type="InterPro" id="IPR001590">
    <property type="entry name" value="Peptidase_M12B"/>
</dbReference>
<dbReference type="InterPro" id="IPR024079">
    <property type="entry name" value="MetalloPept_cat_dom_sf"/>
</dbReference>
<feature type="binding site" evidence="15 17">
    <location>
        <position position="351"/>
    </location>
    <ligand>
        <name>Zn(2+)</name>
        <dbReference type="ChEBI" id="CHEBI:29105"/>
        <note>catalytic</note>
    </ligand>
</feature>
<keyword evidence="10 15" id="KW-0862">Zinc</keyword>
<feature type="disulfide bond" evidence="16">
    <location>
        <begin position="282"/>
        <end position="335"/>
    </location>
</feature>
<dbReference type="InterPro" id="IPR013273">
    <property type="entry name" value="ADAMTS/ADAMTS-like"/>
</dbReference>
<feature type="active site" evidence="14 17">
    <location>
        <position position="352"/>
    </location>
</feature>
<evidence type="ECO:0000256" key="5">
    <source>
        <dbReference type="ARBA" id="ARBA00022685"/>
    </source>
</evidence>
<feature type="binding site" evidence="15 17">
    <location>
        <position position="361"/>
    </location>
    <ligand>
        <name>Zn(2+)</name>
        <dbReference type="ChEBI" id="CHEBI:29105"/>
        <note>catalytic</note>
    </ligand>
</feature>
<dbReference type="GeneTree" id="ENSGT00940000158636"/>
<dbReference type="GO" id="GO:0031012">
    <property type="term" value="C:extracellular matrix"/>
    <property type="evidence" value="ECO:0007669"/>
    <property type="project" value="TreeGrafter"/>
</dbReference>
<dbReference type="PANTHER" id="PTHR13723">
    <property type="entry name" value="ADAMTS A DISINTEGRIN AND METALLOPROTEASE WITH THROMBOSPONDIN MOTIFS PROTEASE"/>
    <property type="match status" value="1"/>
</dbReference>
<keyword evidence="15" id="KW-0106">Calcium</keyword>
<dbReference type="FunFam" id="2.20.100.10:FF:000006">
    <property type="entry name" value="A disintegrin and metalloproteinase with thrombospondin motifs 1"/>
    <property type="match status" value="1"/>
</dbReference>
<reference evidence="20" key="2">
    <citation type="journal article" date="2014" name="Nat. Commun.">
        <title>The cavefish genome reveals candidate genes for eye loss.</title>
        <authorList>
            <person name="McGaugh S.E."/>
            <person name="Gross J.B."/>
            <person name="Aken B."/>
            <person name="Blin M."/>
            <person name="Borowsky R."/>
            <person name="Chalopin D."/>
            <person name="Hinaux H."/>
            <person name="Jeffery W.R."/>
            <person name="Keene A."/>
            <person name="Ma L."/>
            <person name="Minx P."/>
            <person name="Murphy D."/>
            <person name="O'Quin K.E."/>
            <person name="Retaux S."/>
            <person name="Rohner N."/>
            <person name="Searle S.M."/>
            <person name="Stahl B.A."/>
            <person name="Tabin C."/>
            <person name="Volff J.N."/>
            <person name="Yoshizawa M."/>
            <person name="Warren W.C."/>
        </authorList>
    </citation>
    <scope>NUCLEOTIDE SEQUENCE [LARGE SCALE GENOMIC DNA]</scope>
    <source>
        <strain evidence="20">female</strain>
    </source>
</reference>
<evidence type="ECO:0000256" key="14">
    <source>
        <dbReference type="PIRSR" id="PIRSR613273-1"/>
    </source>
</evidence>
<dbReference type="InterPro" id="IPR000884">
    <property type="entry name" value="TSP1_rpt"/>
</dbReference>
<feature type="binding site" evidence="15">
    <location>
        <position position="414"/>
    </location>
    <ligand>
        <name>Ca(2+)</name>
        <dbReference type="ChEBI" id="CHEBI:29108"/>
        <label>2</label>
    </ligand>
</feature>
<reference evidence="19" key="3">
    <citation type="submission" date="2025-08" db="UniProtKB">
        <authorList>
            <consortium name="Ensembl"/>
        </authorList>
    </citation>
    <scope>IDENTIFICATION</scope>
</reference>
<dbReference type="SUPFAM" id="SSF82895">
    <property type="entry name" value="TSP-1 type 1 repeat"/>
    <property type="match status" value="3"/>
</dbReference>
<evidence type="ECO:0000256" key="9">
    <source>
        <dbReference type="ARBA" id="ARBA00022801"/>
    </source>
</evidence>
<feature type="disulfide bond" evidence="16">
    <location>
        <begin position="455"/>
        <end position="489"/>
    </location>
</feature>
<feature type="binding site" evidence="15">
    <location>
        <position position="293"/>
    </location>
    <ligand>
        <name>Ca(2+)</name>
        <dbReference type="ChEBI" id="CHEBI:29108"/>
        <label>1</label>
    </ligand>
</feature>
<dbReference type="Bgee" id="ENSAMXG00000014651">
    <property type="expression patterns" value="Expressed in embryo and 6 other cell types or tissues"/>
</dbReference>
<dbReference type="GO" id="GO:0006508">
    <property type="term" value="P:proteolysis"/>
    <property type="evidence" value="ECO:0007669"/>
    <property type="project" value="UniProtKB-KW"/>
</dbReference>
<dbReference type="InterPro" id="IPR050439">
    <property type="entry name" value="ADAMTS_ADAMTS-like"/>
</dbReference>
<feature type="binding site" evidence="15">
    <location>
        <position position="210"/>
    </location>
    <ligand>
        <name>Ca(2+)</name>
        <dbReference type="ChEBI" id="CHEBI:29108"/>
        <label>1</label>
    </ligand>
</feature>
<feature type="disulfide bond" evidence="16">
    <location>
        <begin position="532"/>
        <end position="544"/>
    </location>
</feature>
<keyword evidence="5" id="KW-0165">Cleavage on pair of basic residues</keyword>
<feature type="disulfide bond" evidence="16">
    <location>
        <begin position="449"/>
        <end position="470"/>
    </location>
</feature>
<dbReference type="Pfam" id="PF05986">
    <property type="entry name" value="ADAMTS_spacer1"/>
    <property type="match status" value="1"/>
</dbReference>
<accession>A0A3B1J385</accession>
<dbReference type="InterPro" id="IPR010294">
    <property type="entry name" value="ADAMTS_spacer1"/>
</dbReference>
<evidence type="ECO:0000256" key="2">
    <source>
        <dbReference type="ARBA" id="ARBA00022525"/>
    </source>
</evidence>
<keyword evidence="13" id="KW-0325">Glycoprotein</keyword>
<dbReference type="GO" id="GO:0046872">
    <property type="term" value="F:metal ion binding"/>
    <property type="evidence" value="ECO:0007669"/>
    <property type="project" value="UniProtKB-KW"/>
</dbReference>
<dbReference type="SUPFAM" id="SSF55486">
    <property type="entry name" value="Metalloproteases ('zincins'), catalytic domain"/>
    <property type="match status" value="1"/>
</dbReference>
<proteinExistence type="predicted"/>
<keyword evidence="2" id="KW-0964">Secreted</keyword>
<feature type="disulfide bond" evidence="16">
    <location>
        <begin position="311"/>
        <end position="317"/>
    </location>
</feature>
<feature type="disulfide bond" evidence="16">
    <location>
        <begin position="483"/>
        <end position="494"/>
    </location>
</feature>
<dbReference type="Pfam" id="PF17771">
    <property type="entry name" value="ADAMTS_CR_2"/>
    <property type="match status" value="1"/>
</dbReference>
<feature type="binding site" evidence="15">
    <location>
        <position position="411"/>
    </location>
    <ligand>
        <name>Ca(2+)</name>
        <dbReference type="ChEBI" id="CHEBI:29108"/>
        <label>1</label>
    </ligand>
</feature>
<feature type="binding site" evidence="15">
    <location>
        <position position="293"/>
    </location>
    <ligand>
        <name>Ca(2+)</name>
        <dbReference type="ChEBI" id="CHEBI:29108"/>
        <label>2</label>
    </ligand>
</feature>
<keyword evidence="11" id="KW-0482">Metalloprotease</keyword>
<dbReference type="Gene3D" id="3.40.1620.60">
    <property type="match status" value="2"/>
</dbReference>
<dbReference type="Pfam" id="PF19030">
    <property type="entry name" value="TSP1_ADAMTS"/>
    <property type="match status" value="2"/>
</dbReference>
<dbReference type="InterPro" id="IPR036383">
    <property type="entry name" value="TSP1_rpt_sf"/>
</dbReference>
<evidence type="ECO:0000256" key="3">
    <source>
        <dbReference type="ARBA" id="ARBA00022530"/>
    </source>
</evidence>
<sequence length="961" mass="108075">FLRTISQFCNNHRLADVAMAGNARAHYRLEAFGQRFLLNLSADASFIAPSYTVTHLGARGRRGAADECEQQQEEQELRHCFFTGHVNEEREHRAVFSLCTGLIGTFTTHSGEYFLEPLMRADGKEDEEEHNKPHLVYKRERMKGPVTEHSEPYLNENGINLRGNGSLLEELKSTWETMDNHVPKMHQTDSKSPSSGSRKKRFLSYPRFVELMVTADAKMVRHHGRNLEHYILTIMSVVAAVYKDPSVGNLINIMIVKLIVIHNEQEGPNVNFYAATTLHNFCVWQQSHNVLDDSHPSHHDTALLITREDICRAKDKCDTLGLAELGTMCDPYRSCSISEENGLSSAFTIAHELGHVFNMPHDDNPKCREAGIKHQYHVMAPTLNYDTSPWSWSKCSRKYITEFLDTGYGECLLDEPVGKTYDLPVKLPGQLYNVNRQCELMFGPGSQVCPFMKQCKRLWCTSAEGDHKGCRTQHMPLADGTDCGHGMYCKHGMCVNKEIESRPVHGEWGPWGPYSVCSRTCGGGTRSTSRDCNKPAPKNGGRFCVGRRMKFRSCNTEPCPRDQKDFREEQCSHFDGKHFNINGLPPTIRWVPKYSGILMKDRCKLFCRVAGTMAYYQLRDRVVDGTPCGPDTYDICVQGLCRQAGCDHVLNSKARNDKCGVCGGDNSSCRTVAGTFNNAQYGYNVVVRIPAGATNIDIKQVSYSGTPEDDNYLALSDSRSNFLLNGNLVVSMFKREISFKGTEIEYSGSNTTVLCVGSLYNPDVRYSFNIPIEEQREQFVWDTSGPWQECSRMCQGDFQKCSVSCGKGERARYVSCRDAQGGVADESYCAHLPRPPETSVCFSPCGHWREGEWSSCSVSCGVGRSTRQVVCMNYNQQVDESYCHPDEKPSTEQECAAVPCHSVYTHWPNNQPYFPYDPGSHPGHSSWNVPSADNQWRTGPWGSVCPPVISDIVYSHVHTVM</sequence>
<evidence type="ECO:0000256" key="17">
    <source>
        <dbReference type="PROSITE-ProRule" id="PRU00276"/>
    </source>
</evidence>
<dbReference type="InterPro" id="IPR045371">
    <property type="entry name" value="ADAMTS_CR_3"/>
</dbReference>
<feature type="disulfide bond" evidence="16">
    <location>
        <begin position="329"/>
        <end position="411"/>
    </location>
</feature>
<feature type="disulfide bond" evidence="16">
    <location>
        <begin position="521"/>
        <end position="559"/>
    </location>
</feature>
<evidence type="ECO:0000256" key="13">
    <source>
        <dbReference type="ARBA" id="ARBA00023180"/>
    </source>
</evidence>
<evidence type="ECO:0000256" key="10">
    <source>
        <dbReference type="ARBA" id="ARBA00022833"/>
    </source>
</evidence>
<evidence type="ECO:0000256" key="8">
    <source>
        <dbReference type="ARBA" id="ARBA00022737"/>
    </source>
</evidence>
<evidence type="ECO:0000313" key="19">
    <source>
        <dbReference type="Ensembl" id="ENSAMXP00000036376.1"/>
    </source>
</evidence>
<dbReference type="Gene3D" id="2.60.120.830">
    <property type="match status" value="1"/>
</dbReference>
<dbReference type="GO" id="GO:0004222">
    <property type="term" value="F:metalloendopeptidase activity"/>
    <property type="evidence" value="ECO:0007669"/>
    <property type="project" value="InterPro"/>
</dbReference>
<evidence type="ECO:0000256" key="6">
    <source>
        <dbReference type="ARBA" id="ARBA00022723"/>
    </source>
</evidence>
<evidence type="ECO:0000256" key="16">
    <source>
        <dbReference type="PIRSR" id="PIRSR613273-3"/>
    </source>
</evidence>
<dbReference type="SMART" id="SM00209">
    <property type="entry name" value="TSP1"/>
    <property type="match status" value="3"/>
</dbReference>
<dbReference type="PRINTS" id="PR01857">
    <property type="entry name" value="ADAMTSFAMILY"/>
</dbReference>
<dbReference type="GO" id="GO:0030198">
    <property type="term" value="P:extracellular matrix organization"/>
    <property type="evidence" value="ECO:0007669"/>
    <property type="project" value="InterPro"/>
</dbReference>
<comment type="cofactor">
    <cofactor evidence="15">
        <name>Zn(2+)</name>
        <dbReference type="ChEBI" id="CHEBI:29105"/>
    </cofactor>
    <text evidence="15">Binds 1 zinc ion per subunit.</text>
</comment>
<keyword evidence="20" id="KW-1185">Reference proteome</keyword>
<feature type="disulfide bond" evidence="16">
    <location>
        <begin position="517"/>
        <end position="554"/>
    </location>
</feature>
<dbReference type="Proteomes" id="UP000018467">
    <property type="component" value="Unassembled WGS sequence"/>
</dbReference>